<reference evidence="1" key="3">
    <citation type="journal article" date="2017" name="Nature">
        <title>Genome sequence of the progenitor of the wheat D genome Aegilops tauschii.</title>
        <authorList>
            <person name="Luo M.C."/>
            <person name="Gu Y.Q."/>
            <person name="Puiu D."/>
            <person name="Wang H."/>
            <person name="Twardziok S.O."/>
            <person name="Deal K.R."/>
            <person name="Huo N."/>
            <person name="Zhu T."/>
            <person name="Wang L."/>
            <person name="Wang Y."/>
            <person name="McGuire P.E."/>
            <person name="Liu S."/>
            <person name="Long H."/>
            <person name="Ramasamy R.K."/>
            <person name="Rodriguez J.C."/>
            <person name="Van S.L."/>
            <person name="Yuan L."/>
            <person name="Wang Z."/>
            <person name="Xia Z."/>
            <person name="Xiao L."/>
            <person name="Anderson O.D."/>
            <person name="Ouyang S."/>
            <person name="Liang Y."/>
            <person name="Zimin A.V."/>
            <person name="Pertea G."/>
            <person name="Qi P."/>
            <person name="Bennetzen J.L."/>
            <person name="Dai X."/>
            <person name="Dawson M.W."/>
            <person name="Muller H.G."/>
            <person name="Kugler K."/>
            <person name="Rivarola-Duarte L."/>
            <person name="Spannagl M."/>
            <person name="Mayer K.F.X."/>
            <person name="Lu F.H."/>
            <person name="Bevan M.W."/>
            <person name="Leroy P."/>
            <person name="Li P."/>
            <person name="You F.M."/>
            <person name="Sun Q."/>
            <person name="Liu Z."/>
            <person name="Lyons E."/>
            <person name="Wicker T."/>
            <person name="Salzberg S.L."/>
            <person name="Devos K.M."/>
            <person name="Dvorak J."/>
        </authorList>
    </citation>
    <scope>NUCLEOTIDE SEQUENCE [LARGE SCALE GENOMIC DNA]</scope>
    <source>
        <strain evidence="1">cv. AL8/78</strain>
    </source>
</reference>
<reference evidence="1" key="5">
    <citation type="journal article" date="2021" name="G3 (Bethesda)">
        <title>Aegilops tauschii genome assembly Aet v5.0 features greater sequence contiguity and improved annotation.</title>
        <authorList>
            <person name="Wang L."/>
            <person name="Zhu T."/>
            <person name="Rodriguez J.C."/>
            <person name="Deal K.R."/>
            <person name="Dubcovsky J."/>
            <person name="McGuire P.E."/>
            <person name="Lux T."/>
            <person name="Spannagl M."/>
            <person name="Mayer K.F.X."/>
            <person name="Baldrich P."/>
            <person name="Meyers B.C."/>
            <person name="Huo N."/>
            <person name="Gu Y.Q."/>
            <person name="Zhou H."/>
            <person name="Devos K.M."/>
            <person name="Bennetzen J.L."/>
            <person name="Unver T."/>
            <person name="Budak H."/>
            <person name="Gulick P.J."/>
            <person name="Galiba G."/>
            <person name="Kalapos B."/>
            <person name="Nelson D.R."/>
            <person name="Li P."/>
            <person name="You F.M."/>
            <person name="Luo M.C."/>
            <person name="Dvorak J."/>
        </authorList>
    </citation>
    <scope>NUCLEOTIDE SEQUENCE [LARGE SCALE GENOMIC DNA]</scope>
    <source>
        <strain evidence="1">cv. AL8/78</strain>
    </source>
</reference>
<name>A0A453KVZ1_AEGTS</name>
<dbReference type="AlphaFoldDB" id="A0A453KVZ1"/>
<organism evidence="1 2">
    <name type="scientific">Aegilops tauschii subsp. strangulata</name>
    <name type="common">Goatgrass</name>
    <dbReference type="NCBI Taxonomy" id="200361"/>
    <lineage>
        <taxon>Eukaryota</taxon>
        <taxon>Viridiplantae</taxon>
        <taxon>Streptophyta</taxon>
        <taxon>Embryophyta</taxon>
        <taxon>Tracheophyta</taxon>
        <taxon>Spermatophyta</taxon>
        <taxon>Magnoliopsida</taxon>
        <taxon>Liliopsida</taxon>
        <taxon>Poales</taxon>
        <taxon>Poaceae</taxon>
        <taxon>BOP clade</taxon>
        <taxon>Pooideae</taxon>
        <taxon>Triticodae</taxon>
        <taxon>Triticeae</taxon>
        <taxon>Triticinae</taxon>
        <taxon>Aegilops</taxon>
    </lineage>
</organism>
<dbReference type="EnsemblPlants" id="AET5Gv20531600.12">
    <property type="protein sequence ID" value="AET5Gv20531600.12"/>
    <property type="gene ID" value="AET5Gv20531600"/>
</dbReference>
<reference evidence="2" key="1">
    <citation type="journal article" date="2014" name="Science">
        <title>Ancient hybridizations among the ancestral genomes of bread wheat.</title>
        <authorList>
            <consortium name="International Wheat Genome Sequencing Consortium,"/>
            <person name="Marcussen T."/>
            <person name="Sandve S.R."/>
            <person name="Heier L."/>
            <person name="Spannagl M."/>
            <person name="Pfeifer M."/>
            <person name="Jakobsen K.S."/>
            <person name="Wulff B.B."/>
            <person name="Steuernagel B."/>
            <person name="Mayer K.F."/>
            <person name="Olsen O.A."/>
        </authorList>
    </citation>
    <scope>NUCLEOTIDE SEQUENCE [LARGE SCALE GENOMIC DNA]</scope>
    <source>
        <strain evidence="2">cv. AL8/78</strain>
    </source>
</reference>
<dbReference type="Proteomes" id="UP000015105">
    <property type="component" value="Chromosome 5D"/>
</dbReference>
<keyword evidence="2" id="KW-1185">Reference proteome</keyword>
<evidence type="ECO:0008006" key="3">
    <source>
        <dbReference type="Google" id="ProtNLM"/>
    </source>
</evidence>
<protein>
    <recommendedName>
        <fullName evidence="3">Protein FAR1-RELATED SEQUENCE</fullName>
    </recommendedName>
</protein>
<evidence type="ECO:0000313" key="2">
    <source>
        <dbReference type="Proteomes" id="UP000015105"/>
    </source>
</evidence>
<dbReference type="Gramene" id="AET5Gv20531600.1">
    <property type="protein sequence ID" value="AET5Gv20531600.1"/>
    <property type="gene ID" value="AET5Gv20531600"/>
</dbReference>
<reference evidence="2" key="2">
    <citation type="journal article" date="2017" name="Nat. Plants">
        <title>The Aegilops tauschii genome reveals multiple impacts of transposons.</title>
        <authorList>
            <person name="Zhao G."/>
            <person name="Zou C."/>
            <person name="Li K."/>
            <person name="Wang K."/>
            <person name="Li T."/>
            <person name="Gao L."/>
            <person name="Zhang X."/>
            <person name="Wang H."/>
            <person name="Yang Z."/>
            <person name="Liu X."/>
            <person name="Jiang W."/>
            <person name="Mao L."/>
            <person name="Kong X."/>
            <person name="Jiao Y."/>
            <person name="Jia J."/>
        </authorList>
    </citation>
    <scope>NUCLEOTIDE SEQUENCE [LARGE SCALE GENOMIC DNA]</scope>
    <source>
        <strain evidence="2">cv. AL8/78</strain>
    </source>
</reference>
<dbReference type="EnsemblPlants" id="AET5Gv20531600.1">
    <property type="protein sequence ID" value="AET5Gv20531600.1"/>
    <property type="gene ID" value="AET5Gv20531600"/>
</dbReference>
<evidence type="ECO:0000313" key="1">
    <source>
        <dbReference type="EnsemblPlants" id="AET5Gv20531600.12"/>
    </source>
</evidence>
<dbReference type="Gramene" id="AET5Gv20531600.12">
    <property type="protein sequence ID" value="AET5Gv20531600.12"/>
    <property type="gene ID" value="AET5Gv20531600"/>
</dbReference>
<reference evidence="1" key="4">
    <citation type="submission" date="2019-03" db="UniProtKB">
        <authorList>
            <consortium name="EnsemblPlants"/>
        </authorList>
    </citation>
    <scope>IDENTIFICATION</scope>
</reference>
<proteinExistence type="predicted"/>
<sequence length="79" mass="9128">MTQHLNEKAYTGSLFLIAQVMDVLNLAEIPEKHIVKCWKKDAGDILPRHLVHYQKNGAVNHSFTCRHSTVTYKRLILLE</sequence>
<accession>A0A453KVZ1</accession>